<dbReference type="EMBL" id="AP018828">
    <property type="protein sequence ID" value="BBF82062.1"/>
    <property type="molecule type" value="Genomic_DNA"/>
</dbReference>
<dbReference type="AlphaFoldDB" id="A0A3G9G3Z7"/>
<dbReference type="RefSeq" id="WP_126423685.1">
    <property type="nucleotide sequence ID" value="NZ_AP018828.1"/>
</dbReference>
<dbReference type="OrthoDB" id="7206101at2"/>
<feature type="signal peptide" evidence="1">
    <location>
        <begin position="1"/>
        <end position="23"/>
    </location>
</feature>
<dbReference type="InterPro" id="IPR018637">
    <property type="entry name" value="DUF2059"/>
</dbReference>
<proteinExistence type="predicted"/>
<keyword evidence="1" id="KW-0732">Signal</keyword>
<evidence type="ECO:0000313" key="4">
    <source>
        <dbReference type="Proteomes" id="UP000278756"/>
    </source>
</evidence>
<accession>A0A3G9G3Z7</accession>
<sequence length="169" mass="19137">MRRFLIAVTLFFAAAGLAPSAMAQEAATPEKIALVKRYFKAIDFEKMMSQVTGSMGPAMVEQMKRDNPELDEEKAQKLMQASLDATSAYMVKMMDRSAEIYAEVYTLEELEYMVSFYEDPRGKKILEKMPLVMPKATKIAMDLLPEFQEDIKKRVCAVIDCKTAKKPKA</sequence>
<feature type="domain" description="DUF2059" evidence="2">
    <location>
        <begin position="92"/>
        <end position="149"/>
    </location>
</feature>
<evidence type="ECO:0000313" key="3">
    <source>
        <dbReference type="EMBL" id="BBF82062.1"/>
    </source>
</evidence>
<gene>
    <name evidence="3" type="ORF">EM6_2683</name>
</gene>
<dbReference type="Pfam" id="PF09832">
    <property type="entry name" value="DUF2059"/>
    <property type="match status" value="1"/>
</dbReference>
<reference evidence="4" key="1">
    <citation type="journal article" date="2017" name="Biotechnol. Biofuels">
        <title>Evaluation of environmental bacterial communities as a factor affecting the growth of duckweed Lemna minor.</title>
        <authorList>
            <person name="Ishizawa H."/>
            <person name="Kuroda M."/>
            <person name="Morikawa M."/>
            <person name="Ike M."/>
        </authorList>
    </citation>
    <scope>NUCLEOTIDE SEQUENCE [LARGE SCALE GENOMIC DNA]</scope>
    <source>
        <strain evidence="4">M6</strain>
    </source>
</reference>
<evidence type="ECO:0000256" key="1">
    <source>
        <dbReference type="SAM" id="SignalP"/>
    </source>
</evidence>
<reference evidence="4" key="2">
    <citation type="journal article" date="2017" name="Plant Physiol. Biochem.">
        <title>Differential oxidative and antioxidative response of duckweed Lemna minor toward plant growth promoting/inhibiting bacteria.</title>
        <authorList>
            <person name="Ishizawa H."/>
            <person name="Kuroda M."/>
            <person name="Morikawa M."/>
            <person name="Ike M."/>
        </authorList>
    </citation>
    <scope>NUCLEOTIDE SEQUENCE [LARGE SCALE GENOMIC DNA]</scope>
    <source>
        <strain evidence="4">M6</strain>
    </source>
</reference>
<protein>
    <recommendedName>
        <fullName evidence="2">DUF2059 domain-containing protein</fullName>
    </recommendedName>
</protein>
<organism evidence="3 4">
    <name type="scientific">Asticcacaulis excentricus</name>
    <dbReference type="NCBI Taxonomy" id="78587"/>
    <lineage>
        <taxon>Bacteria</taxon>
        <taxon>Pseudomonadati</taxon>
        <taxon>Pseudomonadota</taxon>
        <taxon>Alphaproteobacteria</taxon>
        <taxon>Caulobacterales</taxon>
        <taxon>Caulobacteraceae</taxon>
        <taxon>Asticcacaulis</taxon>
    </lineage>
</organism>
<name>A0A3G9G3Z7_9CAUL</name>
<evidence type="ECO:0000259" key="2">
    <source>
        <dbReference type="Pfam" id="PF09832"/>
    </source>
</evidence>
<dbReference type="Proteomes" id="UP000278756">
    <property type="component" value="Chromosome 2"/>
</dbReference>
<feature type="chain" id="PRO_5018180568" description="DUF2059 domain-containing protein" evidence="1">
    <location>
        <begin position="24"/>
        <end position="169"/>
    </location>
</feature>